<reference evidence="3" key="1">
    <citation type="submission" date="2018-05" db="EMBL/GenBank/DDBJ databases">
        <title>Ignatzschineria dubaiensis sp. nov., isolated from necrotic foot tissues of dromedaries (Camelus dromedarius) and associated maggots in Dubai, United Arab Emirates.</title>
        <authorList>
            <person name="Tsang C.C."/>
            <person name="Tang J.Y.M."/>
            <person name="Fong J.Y.H."/>
            <person name="Kinne J."/>
            <person name="Lee H.H."/>
            <person name="Joseph M."/>
            <person name="Jose S."/>
            <person name="Schuster R.K."/>
            <person name="Tang Y."/>
            <person name="Sivakumar S."/>
            <person name="Chen J.H.K."/>
            <person name="Teng J.L.L."/>
            <person name="Lau S.K.P."/>
            <person name="Wernery U."/>
            <person name="Woo P.C.Y."/>
        </authorList>
    </citation>
    <scope>NUCLEOTIDE SEQUENCE [LARGE SCALE GENOMIC DNA]</scope>
    <source>
        <strain evidence="3">UAE-HKU57</strain>
    </source>
</reference>
<accession>A0A2U2AQZ6</accession>
<name>A0A2U2AQZ6_9GAMM</name>
<feature type="coiled-coil region" evidence="1">
    <location>
        <begin position="83"/>
        <end position="141"/>
    </location>
</feature>
<proteinExistence type="predicted"/>
<evidence type="ECO:0000256" key="1">
    <source>
        <dbReference type="SAM" id="Coils"/>
    </source>
</evidence>
<evidence type="ECO:0000313" key="3">
    <source>
        <dbReference type="Proteomes" id="UP000245059"/>
    </source>
</evidence>
<protein>
    <submittedName>
        <fullName evidence="2">Uncharacterized protein</fullName>
    </submittedName>
</protein>
<dbReference type="RefSeq" id="WP_109217889.1">
    <property type="nucleotide sequence ID" value="NZ_QEWW01000003.1"/>
</dbReference>
<dbReference type="AlphaFoldDB" id="A0A2U2AQZ6"/>
<dbReference type="EMBL" id="QEWW01000003">
    <property type="protein sequence ID" value="PWD86222.1"/>
    <property type="molecule type" value="Genomic_DNA"/>
</dbReference>
<evidence type="ECO:0000313" key="2">
    <source>
        <dbReference type="EMBL" id="PWD86222.1"/>
    </source>
</evidence>
<comment type="caution">
    <text evidence="2">The sequence shown here is derived from an EMBL/GenBank/DDBJ whole genome shotgun (WGS) entry which is preliminary data.</text>
</comment>
<gene>
    <name evidence="2" type="ORF">DC077_05640</name>
</gene>
<dbReference type="Proteomes" id="UP000245059">
    <property type="component" value="Unassembled WGS sequence"/>
</dbReference>
<keyword evidence="1" id="KW-0175">Coiled coil</keyword>
<organism evidence="2 3">
    <name type="scientific">Ignatzschineria cameli</name>
    <dbReference type="NCBI Taxonomy" id="2182793"/>
    <lineage>
        <taxon>Bacteria</taxon>
        <taxon>Pseudomonadati</taxon>
        <taxon>Pseudomonadota</taxon>
        <taxon>Gammaproteobacteria</taxon>
        <taxon>Cardiobacteriales</taxon>
        <taxon>Ignatzschineriaceae</taxon>
        <taxon>Ignatzschineria</taxon>
    </lineage>
</organism>
<sequence length="141" mass="16736">MKQFYLYSATTNSFYPVSAPADSVQITEEKHTELFNAQSEGKAIKPNKKGLPINVEQGKSYEVWDRESESWIVDDELYQKHLKEEKQRELQQLHADLEILERDISRLERIRDRNEDEEAKLQQLYDESTQLYRDIQAIEND</sequence>